<gene>
    <name evidence="2" type="ORF">A0H76_394</name>
</gene>
<keyword evidence="1" id="KW-0472">Membrane</keyword>
<evidence type="ECO:0000313" key="2">
    <source>
        <dbReference type="EMBL" id="ORD99678.1"/>
    </source>
</evidence>
<accession>A0A1X0QIS9</accession>
<dbReference type="VEuPathDB" id="MicrosporidiaDB:HERIO_618"/>
<dbReference type="EMBL" id="LTAI01000132">
    <property type="protein sequence ID" value="ORD99678.1"/>
    <property type="molecule type" value="Genomic_DNA"/>
</dbReference>
<evidence type="ECO:0000256" key="1">
    <source>
        <dbReference type="SAM" id="Phobius"/>
    </source>
</evidence>
<proteinExistence type="predicted"/>
<dbReference type="AlphaFoldDB" id="A0A1X0QIS9"/>
<name>A0A1X0QIS9_9MICR</name>
<dbReference type="VEuPathDB" id="MicrosporidiaDB:A0H76_394"/>
<dbReference type="Proteomes" id="UP000192501">
    <property type="component" value="Unassembled WGS sequence"/>
</dbReference>
<keyword evidence="1" id="KW-1133">Transmembrane helix</keyword>
<feature type="transmembrane region" description="Helical" evidence="1">
    <location>
        <begin position="21"/>
        <end position="43"/>
    </location>
</feature>
<protein>
    <submittedName>
        <fullName evidence="2">Uncharacterized protein</fullName>
    </submittedName>
</protein>
<feature type="transmembrane region" description="Helical" evidence="1">
    <location>
        <begin position="187"/>
        <end position="209"/>
    </location>
</feature>
<reference evidence="2 3" key="1">
    <citation type="journal article" date="2017" name="Environ. Microbiol.">
        <title>Decay of the glycolytic pathway and adaptation to intranuclear parasitism within Enterocytozoonidae microsporidia.</title>
        <authorList>
            <person name="Wiredu Boakye D."/>
            <person name="Jaroenlak P."/>
            <person name="Prachumwat A."/>
            <person name="Williams T.A."/>
            <person name="Bateman K.S."/>
            <person name="Itsathitphaisarn O."/>
            <person name="Sritunyalucksana K."/>
            <person name="Paszkiewicz K.H."/>
            <person name="Moore K.A."/>
            <person name="Stentiford G.D."/>
            <person name="Williams B.A."/>
        </authorList>
    </citation>
    <scope>NUCLEOTIDE SEQUENCE [LARGE SCALE GENOMIC DNA]</scope>
    <source>
        <strain evidence="3">canceri</strain>
    </source>
</reference>
<organism evidence="2 3">
    <name type="scientific">Hepatospora eriocheir</name>
    <dbReference type="NCBI Taxonomy" id="1081669"/>
    <lineage>
        <taxon>Eukaryota</taxon>
        <taxon>Fungi</taxon>
        <taxon>Fungi incertae sedis</taxon>
        <taxon>Microsporidia</taxon>
        <taxon>Hepatosporidae</taxon>
        <taxon>Hepatospora</taxon>
    </lineage>
</organism>
<feature type="transmembrane region" description="Helical" evidence="1">
    <location>
        <begin position="100"/>
        <end position="118"/>
    </location>
</feature>
<evidence type="ECO:0000313" key="3">
    <source>
        <dbReference type="Proteomes" id="UP000192501"/>
    </source>
</evidence>
<keyword evidence="1" id="KW-0812">Transmembrane</keyword>
<feature type="transmembrane region" description="Helical" evidence="1">
    <location>
        <begin position="160"/>
        <end position="180"/>
    </location>
</feature>
<comment type="caution">
    <text evidence="2">The sequence shown here is derived from an EMBL/GenBank/DDBJ whole genome shotgun (WGS) entry which is preliminary data.</text>
</comment>
<feature type="transmembrane region" description="Helical" evidence="1">
    <location>
        <begin position="241"/>
        <end position="262"/>
    </location>
</feature>
<feature type="transmembrane region" description="Helical" evidence="1">
    <location>
        <begin position="130"/>
        <end position="148"/>
    </location>
</feature>
<sequence length="272" mass="32081">MIKDNEINKKDFNKMSNQDRGIAISITGGFLIYELLLLIIILVGNFNRKIFKKNPEAVRFVQIYINEFEIDAFKSDKNISKLTLFSSNLNSLYDISEDSILKNSLPCVEFLIYIIIFTHSNKLIGIDKTLIFLVLIIMSLKACLKYFIEENKLFLYLKITGYDIFCLITYAIIFILSSYVKLVRDILVNLILSVFYSIILSLFISTIYYEKDDLFNRFKQLLKDDNKENFSPSGKKIRIEFIFMGCFILYLITIFLTWRLFWKKKTIVKMNY</sequence>